<accession>A0ABV8LZ44</accession>
<dbReference type="RefSeq" id="WP_253760728.1">
    <property type="nucleotide sequence ID" value="NZ_JAMZDZ010000001.1"/>
</dbReference>
<reference evidence="2" key="1">
    <citation type="journal article" date="2019" name="Int. J. Syst. Evol. Microbiol.">
        <title>The Global Catalogue of Microorganisms (GCM) 10K type strain sequencing project: providing services to taxonomists for standard genome sequencing and annotation.</title>
        <authorList>
            <consortium name="The Broad Institute Genomics Platform"/>
            <consortium name="The Broad Institute Genome Sequencing Center for Infectious Disease"/>
            <person name="Wu L."/>
            <person name="Ma J."/>
        </authorList>
    </citation>
    <scope>NUCLEOTIDE SEQUENCE [LARGE SCALE GENOMIC DNA]</scope>
    <source>
        <strain evidence="2">CGMCC 4.7289</strain>
    </source>
</reference>
<name>A0ABV8LZ44_9ACTN</name>
<protein>
    <submittedName>
        <fullName evidence="1">Uncharacterized protein</fullName>
    </submittedName>
</protein>
<comment type="caution">
    <text evidence="1">The sequence shown here is derived from an EMBL/GenBank/DDBJ whole genome shotgun (WGS) entry which is preliminary data.</text>
</comment>
<evidence type="ECO:0000313" key="1">
    <source>
        <dbReference type="EMBL" id="MFC4135748.1"/>
    </source>
</evidence>
<sequence>MAGWDDIGLYGRSTKPRLLLSIRVTSCEQRAVEAARTWFDLSFERLGGGLRARLVNQPERRASGPEALRLIPGTVRGILQVAGKELFDTPDRFLNLESWSDFLEELAGLPLLAAVQLDDVDGQDDQADGIFQITCRRITVGDETWLDLLTMGDQSLIDSPAGQETMTSVLRDVCQFGDVVYGEISWLEDTNQTVLERALGLRPAEILAGASMTSRGYAWLTVIPAQAAARLGGRQSLAKSRAFAKVQQLPNGALWLQSKPDRFVDYDESAASQIFQELASVLPPGQPNLYMLKPPNILIDRDASATAEA</sequence>
<evidence type="ECO:0000313" key="2">
    <source>
        <dbReference type="Proteomes" id="UP001595816"/>
    </source>
</evidence>
<proteinExistence type="predicted"/>
<dbReference type="EMBL" id="JBHSAY010000024">
    <property type="protein sequence ID" value="MFC4135748.1"/>
    <property type="molecule type" value="Genomic_DNA"/>
</dbReference>
<organism evidence="1 2">
    <name type="scientific">Hamadaea flava</name>
    <dbReference type="NCBI Taxonomy" id="1742688"/>
    <lineage>
        <taxon>Bacteria</taxon>
        <taxon>Bacillati</taxon>
        <taxon>Actinomycetota</taxon>
        <taxon>Actinomycetes</taxon>
        <taxon>Micromonosporales</taxon>
        <taxon>Micromonosporaceae</taxon>
        <taxon>Hamadaea</taxon>
    </lineage>
</organism>
<gene>
    <name evidence="1" type="ORF">ACFOZ4_34485</name>
</gene>
<dbReference type="Proteomes" id="UP001595816">
    <property type="component" value="Unassembled WGS sequence"/>
</dbReference>
<keyword evidence="2" id="KW-1185">Reference proteome</keyword>